<sequence length="95" mass="11089">MGQGSKSRGRIQNREDILLRRDKKKIGRRIIFLLSPSLCHLENPALTLKKLKSPDGVRRYSLRVGIYQVTIRIEQDTLIIIVLDAGHRKHVYHKY</sequence>
<dbReference type="EMBL" id="CP075546">
    <property type="protein sequence ID" value="QVV89651.1"/>
    <property type="molecule type" value="Genomic_DNA"/>
</dbReference>
<dbReference type="GeneID" id="65096275"/>
<dbReference type="AlphaFoldDB" id="A0A8E7B235"/>
<dbReference type="InterPro" id="IPR035093">
    <property type="entry name" value="RelE/ParE_toxin_dom_sf"/>
</dbReference>
<dbReference type="Proteomes" id="UP000680656">
    <property type="component" value="Chromosome"/>
</dbReference>
<dbReference type="SUPFAM" id="SSF143011">
    <property type="entry name" value="RelE-like"/>
    <property type="match status" value="1"/>
</dbReference>
<organism evidence="1 2">
    <name type="scientific">Methanospirillum purgamenti</name>
    <dbReference type="NCBI Taxonomy" id="2834276"/>
    <lineage>
        <taxon>Archaea</taxon>
        <taxon>Methanobacteriati</taxon>
        <taxon>Methanobacteriota</taxon>
        <taxon>Stenosarchaea group</taxon>
        <taxon>Methanomicrobia</taxon>
        <taxon>Methanomicrobiales</taxon>
        <taxon>Methanospirillaceae</taxon>
        <taxon>Methanospirillum</taxon>
    </lineage>
</organism>
<dbReference type="KEGG" id="mrtj:KHC33_03785"/>
<gene>
    <name evidence="1" type="ORF">KHC33_03785</name>
</gene>
<accession>A0A8E7B235</accession>
<proteinExistence type="predicted"/>
<protein>
    <recommendedName>
        <fullName evidence="3">Type II toxin-antitoxin system RelE/ParE family toxin</fullName>
    </recommendedName>
</protein>
<evidence type="ECO:0008006" key="3">
    <source>
        <dbReference type="Google" id="ProtNLM"/>
    </source>
</evidence>
<dbReference type="RefSeq" id="WP_214420442.1">
    <property type="nucleotide sequence ID" value="NZ_CP075546.1"/>
</dbReference>
<name>A0A8E7B235_9EURY</name>
<evidence type="ECO:0000313" key="2">
    <source>
        <dbReference type="Proteomes" id="UP000680656"/>
    </source>
</evidence>
<dbReference type="Gene3D" id="3.30.2310.20">
    <property type="entry name" value="RelE-like"/>
    <property type="match status" value="1"/>
</dbReference>
<evidence type="ECO:0000313" key="1">
    <source>
        <dbReference type="EMBL" id="QVV89651.1"/>
    </source>
</evidence>
<reference evidence="1 2" key="1">
    <citation type="submission" date="2021-05" db="EMBL/GenBank/DDBJ databases">
        <title>A novel Methanospirillum isolate from a pyrite-forming mixed culture.</title>
        <authorList>
            <person name="Bunk B."/>
            <person name="Sproer C."/>
            <person name="Spring S."/>
            <person name="Pester M."/>
        </authorList>
    </citation>
    <scope>NUCLEOTIDE SEQUENCE [LARGE SCALE GENOMIC DNA]</scope>
    <source>
        <strain evidence="1 2">J.3.6.1-F.2.7.3</strain>
    </source>
</reference>
<keyword evidence="2" id="KW-1185">Reference proteome</keyword>